<evidence type="ECO:0000256" key="3">
    <source>
        <dbReference type="ARBA" id="ARBA00022827"/>
    </source>
</evidence>
<dbReference type="PANTHER" id="PTHR13789">
    <property type="entry name" value="MONOOXYGENASE"/>
    <property type="match status" value="1"/>
</dbReference>
<dbReference type="InterPro" id="IPR002938">
    <property type="entry name" value="FAD-bd"/>
</dbReference>
<dbReference type="PRINTS" id="PR00420">
    <property type="entry name" value="RNGMNOXGNASE"/>
</dbReference>
<evidence type="ECO:0000256" key="2">
    <source>
        <dbReference type="ARBA" id="ARBA00022630"/>
    </source>
</evidence>
<dbReference type="InterPro" id="IPR050493">
    <property type="entry name" value="FAD-dep_Monooxygenase_BioMet"/>
</dbReference>
<dbReference type="AlphaFoldDB" id="A0AA39WA65"/>
<dbReference type="InterPro" id="IPR036188">
    <property type="entry name" value="FAD/NAD-bd_sf"/>
</dbReference>
<sequence>MTLNVIIVGAGIAGLSTAISLRRAGHKVTIYERSALNDEVGAAINVPPNATRVLQAWGLDPAASRFVQAQGIMNAIGTTLEQVALVPLGGWVQGVYGAPFYFAHRVDLHEALKVLATGTEGPGEPAAVELRTQAVAYNPELPSIILSTGEVVTGDVVVAADGIHSIGVEAVLGQPNPPQPQELYNGCFRFLITAADLEADPETSWWNKDGERNGRMSIYMNGKTGNRFVSYPCRDHTIWNFVGIFHDEQLLSADTEDWHAPVDKSHLLNSFPDFHPSILAVLNKATEVKRWPLLYRSPVSKWTNGKMVIIGDAAHPMLPHQGQGGAQGIEDGIALGIILSGASADQVEERLAIFDKVRRPRASAIQVLSNAGQEQIELIHQEVEKYVGFVPKTPQEFSHFNWGNDIVDQCVESIKELDPEFALPADFFTKDPYMPKPQGGPPGGRP</sequence>
<keyword evidence="5" id="KW-0503">Monooxygenase</keyword>
<dbReference type="Proteomes" id="UP001174934">
    <property type="component" value="Unassembled WGS sequence"/>
</dbReference>
<evidence type="ECO:0000256" key="5">
    <source>
        <dbReference type="ARBA" id="ARBA00023033"/>
    </source>
</evidence>
<keyword evidence="4" id="KW-0560">Oxidoreductase</keyword>
<reference evidence="7" key="1">
    <citation type="submission" date="2023-06" db="EMBL/GenBank/DDBJ databases">
        <title>Genome-scale phylogeny and comparative genomics of the fungal order Sordariales.</title>
        <authorList>
            <consortium name="Lawrence Berkeley National Laboratory"/>
            <person name="Hensen N."/>
            <person name="Bonometti L."/>
            <person name="Westerberg I."/>
            <person name="Brannstrom I.O."/>
            <person name="Guillou S."/>
            <person name="Cros-Aarteil S."/>
            <person name="Calhoun S."/>
            <person name="Haridas S."/>
            <person name="Kuo A."/>
            <person name="Mondo S."/>
            <person name="Pangilinan J."/>
            <person name="Riley R."/>
            <person name="LaButti K."/>
            <person name="Andreopoulos B."/>
            <person name="Lipzen A."/>
            <person name="Chen C."/>
            <person name="Yanf M."/>
            <person name="Daum C."/>
            <person name="Ng V."/>
            <person name="Clum A."/>
            <person name="Steindorff A."/>
            <person name="Ohm R."/>
            <person name="Martin F."/>
            <person name="Silar P."/>
            <person name="Natvig D."/>
            <person name="Lalanne C."/>
            <person name="Gautier V."/>
            <person name="Ament-velasquez S.L."/>
            <person name="Kruys A."/>
            <person name="Hutchinson M.I."/>
            <person name="Powell A.J."/>
            <person name="Barry K."/>
            <person name="Miller A.N."/>
            <person name="Grigoriev I.V."/>
            <person name="Debuchy R."/>
            <person name="Gladieux P."/>
            <person name="Thoren M.H."/>
            <person name="Johannesson H."/>
        </authorList>
    </citation>
    <scope>NUCLEOTIDE SEQUENCE</scope>
    <source>
        <strain evidence="7">SMH3391-2</strain>
    </source>
</reference>
<dbReference type="SUPFAM" id="SSF51905">
    <property type="entry name" value="FAD/NAD(P)-binding domain"/>
    <property type="match status" value="1"/>
</dbReference>
<proteinExistence type="inferred from homology"/>
<comment type="similarity">
    <text evidence="1">Belongs to the paxM FAD-dependent monooxygenase family.</text>
</comment>
<dbReference type="Gene3D" id="3.50.50.60">
    <property type="entry name" value="FAD/NAD(P)-binding domain"/>
    <property type="match status" value="1"/>
</dbReference>
<dbReference type="EMBL" id="JAULSR010000013">
    <property type="protein sequence ID" value="KAK0609583.1"/>
    <property type="molecule type" value="Genomic_DNA"/>
</dbReference>
<name>A0AA39WA65_9PEZI</name>
<keyword evidence="2" id="KW-0285">Flavoprotein</keyword>
<protein>
    <recommendedName>
        <fullName evidence="6">FAD-binding domain-containing protein</fullName>
    </recommendedName>
</protein>
<feature type="domain" description="FAD-binding" evidence="6">
    <location>
        <begin position="3"/>
        <end position="365"/>
    </location>
</feature>
<comment type="caution">
    <text evidence="7">The sequence shown here is derived from an EMBL/GenBank/DDBJ whole genome shotgun (WGS) entry which is preliminary data.</text>
</comment>
<evidence type="ECO:0000259" key="6">
    <source>
        <dbReference type="Pfam" id="PF01494"/>
    </source>
</evidence>
<evidence type="ECO:0000313" key="8">
    <source>
        <dbReference type="Proteomes" id="UP001174934"/>
    </source>
</evidence>
<keyword evidence="8" id="KW-1185">Reference proteome</keyword>
<evidence type="ECO:0000313" key="7">
    <source>
        <dbReference type="EMBL" id="KAK0609583.1"/>
    </source>
</evidence>
<dbReference type="GO" id="GO:0004497">
    <property type="term" value="F:monooxygenase activity"/>
    <property type="evidence" value="ECO:0007669"/>
    <property type="project" value="UniProtKB-KW"/>
</dbReference>
<dbReference type="SUPFAM" id="SSF54373">
    <property type="entry name" value="FAD-linked reductases, C-terminal domain"/>
    <property type="match status" value="1"/>
</dbReference>
<dbReference type="GO" id="GO:0071949">
    <property type="term" value="F:FAD binding"/>
    <property type="evidence" value="ECO:0007669"/>
    <property type="project" value="InterPro"/>
</dbReference>
<gene>
    <name evidence="7" type="ORF">B0T17DRAFT_546610</name>
</gene>
<evidence type="ECO:0000256" key="1">
    <source>
        <dbReference type="ARBA" id="ARBA00007992"/>
    </source>
</evidence>
<organism evidence="7 8">
    <name type="scientific">Bombardia bombarda</name>
    <dbReference type="NCBI Taxonomy" id="252184"/>
    <lineage>
        <taxon>Eukaryota</taxon>
        <taxon>Fungi</taxon>
        <taxon>Dikarya</taxon>
        <taxon>Ascomycota</taxon>
        <taxon>Pezizomycotina</taxon>
        <taxon>Sordariomycetes</taxon>
        <taxon>Sordariomycetidae</taxon>
        <taxon>Sordariales</taxon>
        <taxon>Lasiosphaeriaceae</taxon>
        <taxon>Bombardia</taxon>
    </lineage>
</organism>
<accession>A0AA39WA65</accession>
<evidence type="ECO:0000256" key="4">
    <source>
        <dbReference type="ARBA" id="ARBA00023002"/>
    </source>
</evidence>
<dbReference type="Pfam" id="PF01494">
    <property type="entry name" value="FAD_binding_3"/>
    <property type="match status" value="1"/>
</dbReference>
<dbReference type="PANTHER" id="PTHR13789:SF215">
    <property type="entry name" value="FAD-BINDING DOMAIN-CONTAINING PROTEIN-RELATED"/>
    <property type="match status" value="1"/>
</dbReference>
<keyword evidence="3" id="KW-0274">FAD</keyword>